<dbReference type="Pfam" id="PF26511">
    <property type="entry name" value="DUF8172"/>
    <property type="match status" value="1"/>
</dbReference>
<protein>
    <submittedName>
        <fullName evidence="1">Uncharacterized protein</fullName>
    </submittedName>
</protein>
<reference evidence="1 2" key="1">
    <citation type="submission" date="2019-12" db="EMBL/GenBank/DDBJ databases">
        <title>Halocatena pleomorpha gen. nov. sp. nov., an extremely halophilic archaeon of family Halobacteriaceae isolated from saltpan soil.</title>
        <authorList>
            <person name="Pal Y."/>
            <person name="Verma A."/>
            <person name="Krishnamurthi S."/>
            <person name="Kumar P."/>
        </authorList>
    </citation>
    <scope>NUCLEOTIDE SEQUENCE [LARGE SCALE GENOMIC DNA]</scope>
    <source>
        <strain evidence="1 2">JCM 16495</strain>
    </source>
</reference>
<comment type="caution">
    <text evidence="1">The sequence shown here is derived from an EMBL/GenBank/DDBJ whole genome shotgun (WGS) entry which is preliminary data.</text>
</comment>
<sequence>MRHRIVYYHHPIDKRYSLAFVAHDAGELAARYDTHADGSVKAMGYPLSGTTVYCLYTHTGASGTTADLETTEAEIAAALDEMHPDDRTIAIRLLNIYEGVLDEEDEAGDGLEIYKELEMDNLPRALAQVDWSGTAAEIAGRLMSNLILKHALPNANHRCSISLLETYLEFCSREDALKFSMPHTHTPAFEWQEWVNEYIRESKRILTIRRNNVRFDALRDAGCEVVVRKGDIGIHLAEWNLDMHYREAWTEYAQLHEHLCIGFAEEVTRRGGAPALGELSGLTKQEFASLLRE</sequence>
<name>A0A6B0GGL5_9EURY</name>
<keyword evidence="2" id="KW-1185">Reference proteome</keyword>
<gene>
    <name evidence="1" type="ORF">GQS65_05950</name>
</gene>
<accession>A0A6B0GGL5</accession>
<evidence type="ECO:0000313" key="2">
    <source>
        <dbReference type="Proteomes" id="UP000451471"/>
    </source>
</evidence>
<organism evidence="1 2">
    <name type="scientific">Halomarina oriensis</name>
    <dbReference type="NCBI Taxonomy" id="671145"/>
    <lineage>
        <taxon>Archaea</taxon>
        <taxon>Methanobacteriati</taxon>
        <taxon>Methanobacteriota</taxon>
        <taxon>Stenosarchaea group</taxon>
        <taxon>Halobacteria</taxon>
        <taxon>Halobacteriales</taxon>
        <taxon>Natronomonadaceae</taxon>
        <taxon>Halomarina</taxon>
    </lineage>
</organism>
<proteinExistence type="predicted"/>
<dbReference type="AlphaFoldDB" id="A0A6B0GGL5"/>
<dbReference type="Proteomes" id="UP000451471">
    <property type="component" value="Unassembled WGS sequence"/>
</dbReference>
<dbReference type="InterPro" id="IPR058485">
    <property type="entry name" value="DUF8172"/>
</dbReference>
<dbReference type="EMBL" id="WSZK01000013">
    <property type="protein sequence ID" value="MWG34036.1"/>
    <property type="molecule type" value="Genomic_DNA"/>
</dbReference>
<evidence type="ECO:0000313" key="1">
    <source>
        <dbReference type="EMBL" id="MWG34036.1"/>
    </source>
</evidence>